<dbReference type="PROSITE" id="PS50851">
    <property type="entry name" value="CHEW"/>
    <property type="match status" value="1"/>
</dbReference>
<feature type="domain" description="CheW-like" evidence="1">
    <location>
        <begin position="18"/>
        <end position="153"/>
    </location>
</feature>
<proteinExistence type="predicted"/>
<accession>A0ABT1LEE9</accession>
<dbReference type="PANTHER" id="PTHR22617">
    <property type="entry name" value="CHEMOTAXIS SENSOR HISTIDINE KINASE-RELATED"/>
    <property type="match status" value="1"/>
</dbReference>
<comment type="caution">
    <text evidence="2">The sequence shown here is derived from an EMBL/GenBank/DDBJ whole genome shotgun (WGS) entry which is preliminary data.</text>
</comment>
<dbReference type="Pfam" id="PF01584">
    <property type="entry name" value="CheW"/>
    <property type="match status" value="1"/>
</dbReference>
<keyword evidence="3" id="KW-1185">Reference proteome</keyword>
<organism evidence="2 3">
    <name type="scientific">Alsobacter ponti</name>
    <dbReference type="NCBI Taxonomy" id="2962936"/>
    <lineage>
        <taxon>Bacteria</taxon>
        <taxon>Pseudomonadati</taxon>
        <taxon>Pseudomonadota</taxon>
        <taxon>Alphaproteobacteria</taxon>
        <taxon>Hyphomicrobiales</taxon>
        <taxon>Alsobacteraceae</taxon>
        <taxon>Alsobacter</taxon>
    </lineage>
</organism>
<dbReference type="Gene3D" id="2.40.50.180">
    <property type="entry name" value="CheA-289, Domain 4"/>
    <property type="match status" value="1"/>
</dbReference>
<dbReference type="EMBL" id="JANCLU010000010">
    <property type="protein sequence ID" value="MCP8939278.1"/>
    <property type="molecule type" value="Genomic_DNA"/>
</dbReference>
<dbReference type="InterPro" id="IPR002545">
    <property type="entry name" value="CheW-lke_dom"/>
</dbReference>
<dbReference type="InterPro" id="IPR039315">
    <property type="entry name" value="CheW"/>
</dbReference>
<reference evidence="2 3" key="1">
    <citation type="submission" date="2022-07" db="EMBL/GenBank/DDBJ databases">
        <authorList>
            <person name="Li W.-J."/>
            <person name="Deng Q.-Q."/>
        </authorList>
    </citation>
    <scope>NUCLEOTIDE SEQUENCE [LARGE SCALE GENOMIC DNA]</scope>
    <source>
        <strain evidence="2 3">SYSU M60028</strain>
    </source>
</reference>
<evidence type="ECO:0000313" key="2">
    <source>
        <dbReference type="EMBL" id="MCP8939278.1"/>
    </source>
</evidence>
<dbReference type="SMART" id="SM00260">
    <property type="entry name" value="CheW"/>
    <property type="match status" value="1"/>
</dbReference>
<protein>
    <submittedName>
        <fullName evidence="2">Chemotaxis protein CheW</fullName>
    </submittedName>
</protein>
<sequence>MQVISSNTADIWAPPAPPQQVLIFKVGEQTFGIPVDLVREIKCWQKATALPDAPPYMLGVINLRGQVIPIYDLAARLGRNSGEKAAASVVIVVEDDSRQFGILADSVSDILDLSPESIRRTPVGEDADGLIEALVVRDDDVVPLLRISAIATE</sequence>
<dbReference type="RefSeq" id="WP_254742446.1">
    <property type="nucleotide sequence ID" value="NZ_JANCLU010000010.1"/>
</dbReference>
<dbReference type="Proteomes" id="UP001205890">
    <property type="component" value="Unassembled WGS sequence"/>
</dbReference>
<dbReference type="Gene3D" id="2.30.30.40">
    <property type="entry name" value="SH3 Domains"/>
    <property type="match status" value="1"/>
</dbReference>
<dbReference type="InterPro" id="IPR036061">
    <property type="entry name" value="CheW-like_dom_sf"/>
</dbReference>
<dbReference type="PANTHER" id="PTHR22617:SF23">
    <property type="entry name" value="CHEMOTAXIS PROTEIN CHEW"/>
    <property type="match status" value="1"/>
</dbReference>
<evidence type="ECO:0000259" key="1">
    <source>
        <dbReference type="PROSITE" id="PS50851"/>
    </source>
</evidence>
<dbReference type="SUPFAM" id="SSF50341">
    <property type="entry name" value="CheW-like"/>
    <property type="match status" value="1"/>
</dbReference>
<gene>
    <name evidence="2" type="ORF">NK718_12185</name>
</gene>
<evidence type="ECO:0000313" key="3">
    <source>
        <dbReference type="Proteomes" id="UP001205890"/>
    </source>
</evidence>
<name>A0ABT1LEE9_9HYPH</name>